<evidence type="ECO:0000313" key="7">
    <source>
        <dbReference type="Proteomes" id="UP001054854"/>
    </source>
</evidence>
<dbReference type="InterPro" id="IPR008927">
    <property type="entry name" value="6-PGluconate_DH-like_C_sf"/>
</dbReference>
<dbReference type="Gene3D" id="1.10.1040.10">
    <property type="entry name" value="N-(1-d-carboxylethyl)-l-norvaline Dehydrogenase, domain 2"/>
    <property type="match status" value="1"/>
</dbReference>
<name>A0ABQ3TQL0_STRHY</name>
<sequence>MRPVERVGVVGCGTVGAGFAEVCARAGLDVLIQVTSPESAERGSRRIARSLDRLVRKGTLTEESRDAVTGRVEFCTDLKRLSDRDFVLEAAVERLAVKQEIFRGLDQIVEDPAAVLASTTSSLPIMKLAGVTDDPGRVLGTHLFHPVPVMKLVELIGSLRTDPAALARTHAFFTDTLGKQVINAKDRPGFVVNALLIPYLLAAVRMLETGTASATEIDQSMKLGCGHPMGPLELADLIGLDVVAAVGEGLYEESREPSHAPPGLLSRMIEAGFLGRKTGRGFHSYSSSPSPARP</sequence>
<dbReference type="Pfam" id="PF00725">
    <property type="entry name" value="3HCDH"/>
    <property type="match status" value="1"/>
</dbReference>
<proteinExistence type="inferred from homology"/>
<comment type="caution">
    <text evidence="6">The sequence shown here is derived from an EMBL/GenBank/DDBJ whole genome shotgun (WGS) entry which is preliminary data.</text>
</comment>
<dbReference type="Gene3D" id="3.40.50.720">
    <property type="entry name" value="NAD(P)-binding Rossmann-like Domain"/>
    <property type="match status" value="1"/>
</dbReference>
<feature type="domain" description="3-hydroxyacyl-CoA dehydrogenase C-terminal" evidence="4">
    <location>
        <begin position="189"/>
        <end position="285"/>
    </location>
</feature>
<dbReference type="RefSeq" id="WP_236255597.1">
    <property type="nucleotide sequence ID" value="NZ_BNEK01000002.1"/>
</dbReference>
<dbReference type="NCBIfam" id="NF005875">
    <property type="entry name" value="PRK07819.1"/>
    <property type="match status" value="1"/>
</dbReference>
<dbReference type="EMBL" id="BNEK01000002">
    <property type="protein sequence ID" value="GHJ25625.1"/>
    <property type="molecule type" value="Genomic_DNA"/>
</dbReference>
<dbReference type="PIRSF" id="PIRSF000105">
    <property type="entry name" value="HCDH"/>
    <property type="match status" value="1"/>
</dbReference>
<evidence type="ECO:0000256" key="1">
    <source>
        <dbReference type="ARBA" id="ARBA00005086"/>
    </source>
</evidence>
<dbReference type="InterPro" id="IPR006108">
    <property type="entry name" value="3HC_DH_C"/>
</dbReference>
<keyword evidence="7" id="KW-1185">Reference proteome</keyword>
<dbReference type="InterPro" id="IPR006176">
    <property type="entry name" value="3-OHacyl-CoA_DH_NAD-bd"/>
</dbReference>
<organism evidence="6 7">
    <name type="scientific">Streptomyces hygroscopicus</name>
    <dbReference type="NCBI Taxonomy" id="1912"/>
    <lineage>
        <taxon>Bacteria</taxon>
        <taxon>Bacillati</taxon>
        <taxon>Actinomycetota</taxon>
        <taxon>Actinomycetes</taxon>
        <taxon>Kitasatosporales</taxon>
        <taxon>Streptomycetaceae</taxon>
        <taxon>Streptomyces</taxon>
        <taxon>Streptomyces violaceusniger group</taxon>
    </lineage>
</organism>
<dbReference type="PANTHER" id="PTHR48075:SF9">
    <property type="entry name" value="3-HYDROXYBUTYRYL-COA DEHYDROGENASE"/>
    <property type="match status" value="1"/>
</dbReference>
<keyword evidence="3" id="KW-0560">Oxidoreductase</keyword>
<accession>A0ABQ3TQL0</accession>
<dbReference type="PANTHER" id="PTHR48075">
    <property type="entry name" value="3-HYDROXYACYL-COA DEHYDROGENASE FAMILY PROTEIN"/>
    <property type="match status" value="1"/>
</dbReference>
<dbReference type="SUPFAM" id="SSF51735">
    <property type="entry name" value="NAD(P)-binding Rossmann-fold domains"/>
    <property type="match status" value="1"/>
</dbReference>
<evidence type="ECO:0000256" key="2">
    <source>
        <dbReference type="ARBA" id="ARBA00009463"/>
    </source>
</evidence>
<dbReference type="InterPro" id="IPR022694">
    <property type="entry name" value="3-OHacyl-CoA_DH"/>
</dbReference>
<comment type="pathway">
    <text evidence="1">Lipid metabolism; butanoate metabolism.</text>
</comment>
<dbReference type="Pfam" id="PF02737">
    <property type="entry name" value="3HCDH_N"/>
    <property type="match status" value="1"/>
</dbReference>
<dbReference type="InterPro" id="IPR013328">
    <property type="entry name" value="6PGD_dom2"/>
</dbReference>
<feature type="domain" description="3-hydroxyacyl-CoA dehydrogenase NAD binding" evidence="5">
    <location>
        <begin position="7"/>
        <end position="186"/>
    </location>
</feature>
<reference evidence="6" key="1">
    <citation type="submission" date="2024-05" db="EMBL/GenBank/DDBJ databases">
        <title>Whole genome shotgun sequence of Streptomyces hygroscopicus NBRC 113678.</title>
        <authorList>
            <person name="Komaki H."/>
            <person name="Tamura T."/>
        </authorList>
    </citation>
    <scope>NUCLEOTIDE SEQUENCE</scope>
    <source>
        <strain evidence="6">N11-34</strain>
    </source>
</reference>
<comment type="similarity">
    <text evidence="2">Belongs to the 3-hydroxyacyl-CoA dehydrogenase family.</text>
</comment>
<protein>
    <submittedName>
        <fullName evidence="6">3-hydroxybutyryl-CoA dehydrogenase</fullName>
    </submittedName>
</protein>
<evidence type="ECO:0000313" key="6">
    <source>
        <dbReference type="EMBL" id="GHJ25625.1"/>
    </source>
</evidence>
<dbReference type="Proteomes" id="UP001054854">
    <property type="component" value="Unassembled WGS sequence"/>
</dbReference>
<evidence type="ECO:0000256" key="3">
    <source>
        <dbReference type="ARBA" id="ARBA00023002"/>
    </source>
</evidence>
<dbReference type="SUPFAM" id="SSF48179">
    <property type="entry name" value="6-phosphogluconate dehydrogenase C-terminal domain-like"/>
    <property type="match status" value="1"/>
</dbReference>
<dbReference type="InterPro" id="IPR036291">
    <property type="entry name" value="NAD(P)-bd_dom_sf"/>
</dbReference>
<evidence type="ECO:0000259" key="4">
    <source>
        <dbReference type="Pfam" id="PF00725"/>
    </source>
</evidence>
<gene>
    <name evidence="6" type="ORF">TPA0910_00580</name>
</gene>
<evidence type="ECO:0000259" key="5">
    <source>
        <dbReference type="Pfam" id="PF02737"/>
    </source>
</evidence>